<dbReference type="WBParaSite" id="EVEC_0000247901-mRNA-1">
    <property type="protein sequence ID" value="EVEC_0000247901-mRNA-1"/>
    <property type="gene ID" value="EVEC_0000247901"/>
</dbReference>
<dbReference type="AlphaFoldDB" id="A0A0N4UY39"/>
<protein>
    <submittedName>
        <fullName evidence="1">PSD1 domain-containing protein</fullName>
    </submittedName>
</protein>
<sequence>LSEGANGDTELIRAVDNLYVAWNQLLYNLLAKPGFQPPSPEHIKEVAEFTLKQLKDAGQDLSREFVQAGLEWRLSHPDEARTEV</sequence>
<accession>A0A0N4UY39</accession>
<evidence type="ECO:0000313" key="1">
    <source>
        <dbReference type="WBParaSite" id="EVEC_0000247901-mRNA-1"/>
    </source>
</evidence>
<organism evidence="1">
    <name type="scientific">Enterobius vermicularis</name>
    <name type="common">Human pinworm</name>
    <dbReference type="NCBI Taxonomy" id="51028"/>
    <lineage>
        <taxon>Eukaryota</taxon>
        <taxon>Metazoa</taxon>
        <taxon>Ecdysozoa</taxon>
        <taxon>Nematoda</taxon>
        <taxon>Chromadorea</taxon>
        <taxon>Rhabditida</taxon>
        <taxon>Spirurina</taxon>
        <taxon>Oxyuridomorpha</taxon>
        <taxon>Oxyuroidea</taxon>
        <taxon>Oxyuridae</taxon>
        <taxon>Enterobius</taxon>
    </lineage>
</organism>
<proteinExistence type="predicted"/>
<name>A0A0N4UY39_ENTVE</name>
<reference evidence="1" key="1">
    <citation type="submission" date="2017-02" db="UniProtKB">
        <authorList>
            <consortium name="WormBaseParasite"/>
        </authorList>
    </citation>
    <scope>IDENTIFICATION</scope>
</reference>